<dbReference type="PANTHER" id="PTHR33392:SF6">
    <property type="entry name" value="POLYISOPRENYL-TEICHOIC ACID--PEPTIDOGLYCAN TEICHOIC ACID TRANSFERASE TAGU"/>
    <property type="match status" value="1"/>
</dbReference>
<dbReference type="PANTHER" id="PTHR33392">
    <property type="entry name" value="POLYISOPRENYL-TEICHOIC ACID--PEPTIDOGLYCAN TEICHOIC ACID TRANSFERASE TAGU"/>
    <property type="match status" value="1"/>
</dbReference>
<keyword evidence="3" id="KW-0812">Transmembrane</keyword>
<evidence type="ECO:0000313" key="7">
    <source>
        <dbReference type="Proteomes" id="UP000269198"/>
    </source>
</evidence>
<evidence type="ECO:0000313" key="6">
    <source>
        <dbReference type="EMBL" id="RNL82347.1"/>
    </source>
</evidence>
<feature type="transmembrane region" description="Helical" evidence="3">
    <location>
        <begin position="20"/>
        <end position="45"/>
    </location>
</feature>
<sequence>MPRNTPSSHATSGSTAGKRLSAGAWVAIATTALVICSSLTAYGFAHNLYGNLNQESVDTDSFGDRPSKVEGTQNILIVGSDIRDGENAEYGSEEGERPDTLAIAHVSPEQETATLVNLPRDSIVQLPACEATGDKPGQNAHEAMIGVAMNNGGMQCLWKAVEQLTDIHIDHFVRVDFVGFKDMVNAIGGIPVCVPQPIDDPDAGHLKLDAGEQTLNGEEALGYVRSRKGQGDGSDLSRIKRQQEFMGAMLKKVMSSEVLASPPNIYDFLGSVTKHVTTDDELNLDAMTDLAIAMRGVDLSDINFITVPNTPHPADPNRVAWVEPDATELFNSVAADENVGGDEDSEADNEDSGGDGDTSAAQPEEVSVEIVNATGIQGLASEVSDGLTAEGFQVVSTGNPQGDVPEQTTVYYGAGNEAHAEAVADMAANATTEEHPELVDNVQLVLSSDWNGFSGGGGSGGGSVEEDVDALSAADAEVECD</sequence>
<evidence type="ECO:0000259" key="5">
    <source>
        <dbReference type="Pfam" id="PF13399"/>
    </source>
</evidence>
<evidence type="ECO:0000256" key="3">
    <source>
        <dbReference type="SAM" id="Phobius"/>
    </source>
</evidence>
<evidence type="ECO:0000256" key="1">
    <source>
        <dbReference type="ARBA" id="ARBA00006068"/>
    </source>
</evidence>
<dbReference type="InterPro" id="IPR050922">
    <property type="entry name" value="LytR/CpsA/Psr_CW_biosynth"/>
</dbReference>
<dbReference type="AlphaFoldDB" id="A0A3N0E3D9"/>
<evidence type="ECO:0000256" key="2">
    <source>
        <dbReference type="SAM" id="MobiDB-lite"/>
    </source>
</evidence>
<dbReference type="OrthoDB" id="5168236at2"/>
<dbReference type="NCBIfam" id="TIGR00350">
    <property type="entry name" value="lytR_cpsA_psr"/>
    <property type="match status" value="1"/>
</dbReference>
<feature type="compositionally biased region" description="Acidic residues" evidence="2">
    <location>
        <begin position="339"/>
        <end position="354"/>
    </location>
</feature>
<dbReference type="Pfam" id="PF03816">
    <property type="entry name" value="LytR_cpsA_psr"/>
    <property type="match status" value="1"/>
</dbReference>
<gene>
    <name evidence="6" type="ORF">EFW17_19735</name>
</gene>
<evidence type="ECO:0000259" key="4">
    <source>
        <dbReference type="Pfam" id="PF03816"/>
    </source>
</evidence>
<proteinExistence type="inferred from homology"/>
<keyword evidence="3" id="KW-0472">Membrane</keyword>
<feature type="region of interest" description="Disordered" evidence="2">
    <location>
        <begin position="451"/>
        <end position="481"/>
    </location>
</feature>
<keyword evidence="7" id="KW-1185">Reference proteome</keyword>
<feature type="domain" description="LytR/CpsA/Psr regulator C-terminal" evidence="5">
    <location>
        <begin position="365"/>
        <end position="450"/>
    </location>
</feature>
<feature type="compositionally biased region" description="Gly residues" evidence="2">
    <location>
        <begin position="453"/>
        <end position="463"/>
    </location>
</feature>
<feature type="domain" description="Cell envelope-related transcriptional attenuator" evidence="4">
    <location>
        <begin position="97"/>
        <end position="254"/>
    </location>
</feature>
<dbReference type="EMBL" id="RJMB01000024">
    <property type="protein sequence ID" value="RNL82347.1"/>
    <property type="molecule type" value="Genomic_DNA"/>
</dbReference>
<dbReference type="RefSeq" id="WP_123202912.1">
    <property type="nucleotide sequence ID" value="NZ_RJMB01000024.1"/>
</dbReference>
<dbReference type="Gene3D" id="3.30.70.2390">
    <property type="match status" value="1"/>
</dbReference>
<dbReference type="InterPro" id="IPR004474">
    <property type="entry name" value="LytR_CpsA_psr"/>
</dbReference>
<dbReference type="InterPro" id="IPR027381">
    <property type="entry name" value="LytR/CpsA/Psr_C"/>
</dbReference>
<reference evidence="6 7" key="1">
    <citation type="submission" date="2018-11" db="EMBL/GenBank/DDBJ databases">
        <title>The genome draft of YIM 96095.</title>
        <authorList>
            <person name="Tang S.-K."/>
            <person name="Chunyu W.-X."/>
            <person name="Feng Y.-Z."/>
        </authorList>
    </citation>
    <scope>NUCLEOTIDE SEQUENCE [LARGE SCALE GENOMIC DNA]</scope>
    <source>
        <strain evidence="6 7">YIM 96095</strain>
    </source>
</reference>
<dbReference type="Pfam" id="PF13399">
    <property type="entry name" value="LytR_C"/>
    <property type="match status" value="1"/>
</dbReference>
<feature type="region of interest" description="Disordered" evidence="2">
    <location>
        <begin position="334"/>
        <end position="362"/>
    </location>
</feature>
<accession>A0A3N0E3D9</accession>
<protein>
    <submittedName>
        <fullName evidence="6">LytR family transcriptional regulator</fullName>
    </submittedName>
</protein>
<comment type="similarity">
    <text evidence="1">Belongs to the LytR/CpsA/Psr (LCP) family.</text>
</comment>
<keyword evidence="3" id="KW-1133">Transmembrane helix</keyword>
<dbReference type="Proteomes" id="UP000269198">
    <property type="component" value="Unassembled WGS sequence"/>
</dbReference>
<dbReference type="Gene3D" id="3.40.630.190">
    <property type="entry name" value="LCP protein"/>
    <property type="match status" value="1"/>
</dbReference>
<comment type="caution">
    <text evidence="6">The sequence shown here is derived from an EMBL/GenBank/DDBJ whole genome shotgun (WGS) entry which is preliminary data.</text>
</comment>
<organism evidence="6 7">
    <name type="scientific">Halostreptopolyspora alba</name>
    <dbReference type="NCBI Taxonomy" id="2487137"/>
    <lineage>
        <taxon>Bacteria</taxon>
        <taxon>Bacillati</taxon>
        <taxon>Actinomycetota</taxon>
        <taxon>Actinomycetes</taxon>
        <taxon>Streptosporangiales</taxon>
        <taxon>Nocardiopsidaceae</taxon>
        <taxon>Halostreptopolyspora</taxon>
    </lineage>
</organism>
<name>A0A3N0E3D9_9ACTN</name>